<evidence type="ECO:0000256" key="2">
    <source>
        <dbReference type="ARBA" id="ARBA00022723"/>
    </source>
</evidence>
<evidence type="ECO:0000256" key="3">
    <source>
        <dbReference type="ARBA" id="ARBA00022771"/>
    </source>
</evidence>
<dbReference type="OrthoDB" id="21557at2759"/>
<dbReference type="Gene3D" id="3.30.160.60">
    <property type="entry name" value="Classic Zinc Finger"/>
    <property type="match status" value="1"/>
</dbReference>
<dbReference type="GO" id="GO:0003713">
    <property type="term" value="F:transcription coactivator activity"/>
    <property type="evidence" value="ECO:0007669"/>
    <property type="project" value="TreeGrafter"/>
</dbReference>
<dbReference type="AlphaFoldDB" id="A0A261XWU6"/>
<sequence length="340" mass="36436">MAGRAQDGVMLNANLDGQNLPDGSRDTVATQRSSETEHALHQPDKAQLEALAKTLASSVMEKQRQTSNGQVIQRADHISADSKAGLAFFLLNDLLDECMFDVYTETHKQLKLTSSLCQICGTRCRKHVVQPNTDIFGNAYNSLNLPLYECLNCGKMFPAGRYAPHLEKCLGLAGRASSRVANRRMGSASPYTSANSDDFGFGSDSDGGSGDQRKKKKLTNGKSSPSKAKKSRSFFDVESTITKARASKLSQSTTADSYPPSRRNSAPTSPTTPTSTDNLSDLSSSNHAVEPLHPHHGHALKAGTGLVKSVFAGGGGTDMQRSFSAPSRRPMNGSANDESH</sequence>
<proteinExistence type="inferred from homology"/>
<feature type="region of interest" description="Disordered" evidence="11">
    <location>
        <begin position="184"/>
        <end position="234"/>
    </location>
</feature>
<evidence type="ECO:0000256" key="8">
    <source>
        <dbReference type="ARBA" id="ARBA00023163"/>
    </source>
</evidence>
<keyword evidence="9" id="KW-0539">Nucleus</keyword>
<reference evidence="12 13" key="1">
    <citation type="journal article" date="2017" name="Mycologia">
        <title>Bifiguratus adelaidae, gen. et sp. nov., a new member of Mucoromycotina in endophytic and soil-dwelling habitats.</title>
        <authorList>
            <person name="Torres-Cruz T.J."/>
            <person name="Billingsley Tobias T.L."/>
            <person name="Almatruk M."/>
            <person name="Hesse C."/>
            <person name="Kuske C.R."/>
            <person name="Desiro A."/>
            <person name="Benucci G.M."/>
            <person name="Bonito G."/>
            <person name="Stajich J.E."/>
            <person name="Dunlap C."/>
            <person name="Arnold A.E."/>
            <person name="Porras-Alfaro A."/>
        </authorList>
    </citation>
    <scope>NUCLEOTIDE SEQUENCE [LARGE SCALE GENOMIC DNA]</scope>
    <source>
        <strain evidence="12 13">AZ0501</strain>
    </source>
</reference>
<comment type="caution">
    <text evidence="12">The sequence shown here is derived from an EMBL/GenBank/DDBJ whole genome shotgun (WGS) entry which is preliminary data.</text>
</comment>
<dbReference type="GO" id="GO:0006357">
    <property type="term" value="P:regulation of transcription by RNA polymerase II"/>
    <property type="evidence" value="ECO:0007669"/>
    <property type="project" value="TreeGrafter"/>
</dbReference>
<evidence type="ECO:0000256" key="4">
    <source>
        <dbReference type="ARBA" id="ARBA00022833"/>
    </source>
</evidence>
<dbReference type="GO" id="GO:0000124">
    <property type="term" value="C:SAGA complex"/>
    <property type="evidence" value="ECO:0007669"/>
    <property type="project" value="TreeGrafter"/>
</dbReference>
<keyword evidence="4" id="KW-0862">Zinc</keyword>
<evidence type="ECO:0000256" key="10">
    <source>
        <dbReference type="RuleBase" id="RU261113"/>
    </source>
</evidence>
<protein>
    <recommendedName>
        <fullName evidence="10">SAGA-associated factor 11</fullName>
    </recommendedName>
</protein>
<dbReference type="PANTHER" id="PTHR46367:SF1">
    <property type="entry name" value="ATAXIN-7-LIKE PROTEIN 3"/>
    <property type="match status" value="1"/>
</dbReference>
<dbReference type="EMBL" id="MVBO01000122">
    <property type="protein sequence ID" value="OZJ02833.1"/>
    <property type="molecule type" value="Genomic_DNA"/>
</dbReference>
<dbReference type="GO" id="GO:0006325">
    <property type="term" value="P:chromatin organization"/>
    <property type="evidence" value="ECO:0007669"/>
    <property type="project" value="UniProtKB-KW"/>
</dbReference>
<keyword evidence="7 10" id="KW-0010">Activator</keyword>
<evidence type="ECO:0000256" key="1">
    <source>
        <dbReference type="ARBA" id="ARBA00004123"/>
    </source>
</evidence>
<evidence type="ECO:0000256" key="11">
    <source>
        <dbReference type="SAM" id="MobiDB-lite"/>
    </source>
</evidence>
<dbReference type="InterPro" id="IPR013246">
    <property type="entry name" value="SAGA_su_Sgf11"/>
</dbReference>
<feature type="region of interest" description="Disordered" evidence="11">
    <location>
        <begin position="246"/>
        <end position="340"/>
    </location>
</feature>
<keyword evidence="13" id="KW-1185">Reference proteome</keyword>
<evidence type="ECO:0000256" key="5">
    <source>
        <dbReference type="ARBA" id="ARBA00022853"/>
    </source>
</evidence>
<accession>A0A261XWU6</accession>
<keyword evidence="5" id="KW-0156">Chromatin regulator</keyword>
<evidence type="ECO:0000256" key="9">
    <source>
        <dbReference type="ARBA" id="ARBA00023242"/>
    </source>
</evidence>
<evidence type="ECO:0000256" key="7">
    <source>
        <dbReference type="ARBA" id="ARBA00023159"/>
    </source>
</evidence>
<feature type="compositionally biased region" description="Low complexity" evidence="11">
    <location>
        <begin position="259"/>
        <end position="285"/>
    </location>
</feature>
<name>A0A261XWU6_9FUNG</name>
<dbReference type="GO" id="GO:0071819">
    <property type="term" value="C:DUBm complex"/>
    <property type="evidence" value="ECO:0007669"/>
    <property type="project" value="TreeGrafter"/>
</dbReference>
<evidence type="ECO:0000313" key="12">
    <source>
        <dbReference type="EMBL" id="OZJ02833.1"/>
    </source>
</evidence>
<dbReference type="Pfam" id="PF08209">
    <property type="entry name" value="Sgf11"/>
    <property type="match status" value="1"/>
</dbReference>
<comment type="similarity">
    <text evidence="10">Belongs to the SGF11 family.</text>
</comment>
<keyword evidence="8" id="KW-0804">Transcription</keyword>
<keyword evidence="3" id="KW-0863">Zinc-finger</keyword>
<dbReference type="Proteomes" id="UP000242875">
    <property type="component" value="Unassembled WGS sequence"/>
</dbReference>
<dbReference type="GO" id="GO:0008270">
    <property type="term" value="F:zinc ion binding"/>
    <property type="evidence" value="ECO:0007669"/>
    <property type="project" value="UniProtKB-KW"/>
</dbReference>
<dbReference type="InterPro" id="IPR051078">
    <property type="entry name" value="SGF11"/>
</dbReference>
<gene>
    <name evidence="12" type="ORF">BZG36_04350</name>
</gene>
<evidence type="ECO:0000313" key="13">
    <source>
        <dbReference type="Proteomes" id="UP000242875"/>
    </source>
</evidence>
<feature type="region of interest" description="Disordered" evidence="11">
    <location>
        <begin position="1"/>
        <end position="42"/>
    </location>
</feature>
<keyword evidence="6" id="KW-0805">Transcription regulation</keyword>
<dbReference type="PANTHER" id="PTHR46367">
    <property type="entry name" value="ATAXIN-7-LIKE PROTEIN 3"/>
    <property type="match status" value="1"/>
</dbReference>
<comment type="subcellular location">
    <subcellularLocation>
        <location evidence="1 10">Nucleus</location>
    </subcellularLocation>
</comment>
<evidence type="ECO:0000256" key="6">
    <source>
        <dbReference type="ARBA" id="ARBA00023015"/>
    </source>
</evidence>
<keyword evidence="2" id="KW-0479">Metal-binding</keyword>
<organism evidence="12 13">
    <name type="scientific">Bifiguratus adelaidae</name>
    <dbReference type="NCBI Taxonomy" id="1938954"/>
    <lineage>
        <taxon>Eukaryota</taxon>
        <taxon>Fungi</taxon>
        <taxon>Fungi incertae sedis</taxon>
        <taxon>Mucoromycota</taxon>
        <taxon>Mucoromycotina</taxon>
        <taxon>Endogonomycetes</taxon>
        <taxon>Endogonales</taxon>
        <taxon>Endogonales incertae sedis</taxon>
        <taxon>Bifiguratus</taxon>
    </lineage>
</organism>